<dbReference type="EMBL" id="HACA01029623">
    <property type="protein sequence ID" value="CDW46984.1"/>
    <property type="molecule type" value="Transcribed_RNA"/>
</dbReference>
<sequence length="60" mass="6762">MYIKGNDTNPILMEMSHHIQLNFYAIKANLKDAGREGAKVARIARNTAIVRANKEGDLFM</sequence>
<reference evidence="1" key="1">
    <citation type="submission" date="2014-05" db="EMBL/GenBank/DDBJ databases">
        <authorList>
            <person name="Chronopoulou M."/>
        </authorList>
    </citation>
    <scope>NUCLEOTIDE SEQUENCE</scope>
    <source>
        <tissue evidence="1">Whole organism</tissue>
    </source>
</reference>
<accession>A0A0K2V930</accession>
<proteinExistence type="predicted"/>
<organism evidence="1">
    <name type="scientific">Lepeophtheirus salmonis</name>
    <name type="common">Salmon louse</name>
    <name type="synonym">Caligus salmonis</name>
    <dbReference type="NCBI Taxonomy" id="72036"/>
    <lineage>
        <taxon>Eukaryota</taxon>
        <taxon>Metazoa</taxon>
        <taxon>Ecdysozoa</taxon>
        <taxon>Arthropoda</taxon>
        <taxon>Crustacea</taxon>
        <taxon>Multicrustacea</taxon>
        <taxon>Hexanauplia</taxon>
        <taxon>Copepoda</taxon>
        <taxon>Siphonostomatoida</taxon>
        <taxon>Caligidae</taxon>
        <taxon>Lepeophtheirus</taxon>
    </lineage>
</organism>
<dbReference type="AlphaFoldDB" id="A0A0K2V930"/>
<protein>
    <submittedName>
        <fullName evidence="1">Uncharacterized protein</fullName>
    </submittedName>
</protein>
<evidence type="ECO:0000313" key="1">
    <source>
        <dbReference type="EMBL" id="CDW46984.1"/>
    </source>
</evidence>
<name>A0A0K2V930_LEPSM</name>